<reference evidence="1" key="1">
    <citation type="submission" date="2018-05" db="EMBL/GenBank/DDBJ databases">
        <authorList>
            <person name="Lanie J.A."/>
            <person name="Ng W.-L."/>
            <person name="Kazmierczak K.M."/>
            <person name="Andrzejewski T.M."/>
            <person name="Davidsen T.M."/>
            <person name="Wayne K.J."/>
            <person name="Tettelin H."/>
            <person name="Glass J.I."/>
            <person name="Rusch D."/>
            <person name="Podicherti R."/>
            <person name="Tsui H.-C.T."/>
            <person name="Winkler M.E."/>
        </authorList>
    </citation>
    <scope>NUCLEOTIDE SEQUENCE</scope>
</reference>
<dbReference type="EMBL" id="UINC01219484">
    <property type="protein sequence ID" value="SVE46965.1"/>
    <property type="molecule type" value="Genomic_DNA"/>
</dbReference>
<dbReference type="AlphaFoldDB" id="A0A383DRV4"/>
<name>A0A383DRV4_9ZZZZ</name>
<evidence type="ECO:0000313" key="1">
    <source>
        <dbReference type="EMBL" id="SVE46965.1"/>
    </source>
</evidence>
<accession>A0A383DRV4</accession>
<proteinExistence type="predicted"/>
<protein>
    <submittedName>
        <fullName evidence="1">Uncharacterized protein</fullName>
    </submittedName>
</protein>
<sequence length="116" mass="12740">MPQKTISISLPALQPWAALTFAISFASGLPAQETPAPPAELAGALYLDAWQIEKEFVVSPLALQQWLDLGITTDSRLSPEERAALKPKIGNFLALKCPVTIQDEPIEFTLDRIHFI</sequence>
<organism evidence="1">
    <name type="scientific">marine metagenome</name>
    <dbReference type="NCBI Taxonomy" id="408172"/>
    <lineage>
        <taxon>unclassified sequences</taxon>
        <taxon>metagenomes</taxon>
        <taxon>ecological metagenomes</taxon>
    </lineage>
</organism>
<gene>
    <name evidence="1" type="ORF">METZ01_LOCUS499819</name>
</gene>
<feature type="non-terminal residue" evidence="1">
    <location>
        <position position="116"/>
    </location>
</feature>